<evidence type="ECO:0000313" key="3">
    <source>
        <dbReference type="Proteomes" id="UP000831390"/>
    </source>
</evidence>
<dbReference type="Gene3D" id="1.25.40.750">
    <property type="entry name" value="Domain of unknown function DUF5071"/>
    <property type="match status" value="1"/>
</dbReference>
<accession>A0ABY4B0I9</accession>
<reference evidence="2 3" key="1">
    <citation type="submission" date="2022-03" db="EMBL/GenBank/DDBJ databases">
        <title>Hymenobactersp. isolated from the air.</title>
        <authorList>
            <person name="Won M."/>
            <person name="Kwon S.-W."/>
        </authorList>
    </citation>
    <scope>NUCLEOTIDE SEQUENCE [LARGE SCALE GENOMIC DNA]</scope>
    <source>
        <strain evidence="2 3">KACC 22596</strain>
    </source>
</reference>
<dbReference type="InterPro" id="IPR038692">
    <property type="entry name" value="Cthe_2751_sf"/>
</dbReference>
<organism evidence="2 3">
    <name type="scientific">Hymenobacter monticola</name>
    <dbReference type="NCBI Taxonomy" id="1705399"/>
    <lineage>
        <taxon>Bacteria</taxon>
        <taxon>Pseudomonadati</taxon>
        <taxon>Bacteroidota</taxon>
        <taxon>Cytophagia</taxon>
        <taxon>Cytophagales</taxon>
        <taxon>Hymenobacteraceae</taxon>
        <taxon>Hymenobacter</taxon>
    </lineage>
</organism>
<evidence type="ECO:0000259" key="1">
    <source>
        <dbReference type="Pfam" id="PF16804"/>
    </source>
</evidence>
<sequence>MTIIERLHKAIQWQLPLNEQLATMAQFDSITDAEIEQLFDEHKSFEVGYLLEYLGPVKLQKYLPQFLQFLQDINWSSAGGAARMLRAAGEMAVPEVRRIFREEDDSWWNYWLILNVVGFWKTEVVASLKPDLLYLIDNPDNVGTGTYAFKIVNEHNLLDKEGRDGLYQQLRKDYELMPPDKWSGGKWPTHRASLIAELDEVKQEVS</sequence>
<dbReference type="EMBL" id="CP094534">
    <property type="protein sequence ID" value="UOE32677.1"/>
    <property type="molecule type" value="Genomic_DNA"/>
</dbReference>
<gene>
    <name evidence="2" type="ORF">MTP16_16250</name>
</gene>
<dbReference type="InterPro" id="IPR031837">
    <property type="entry name" value="DUF5071"/>
</dbReference>
<proteinExistence type="predicted"/>
<name>A0ABY4B0I9_9BACT</name>
<dbReference type="Proteomes" id="UP000831390">
    <property type="component" value="Chromosome"/>
</dbReference>
<dbReference type="RefSeq" id="WP_243511662.1">
    <property type="nucleotide sequence ID" value="NZ_CP094534.1"/>
</dbReference>
<protein>
    <submittedName>
        <fullName evidence="2">DUF5071 domain-containing protein</fullName>
    </submittedName>
</protein>
<feature type="domain" description="DUF5071" evidence="1">
    <location>
        <begin position="58"/>
        <end position="140"/>
    </location>
</feature>
<keyword evidence="3" id="KW-1185">Reference proteome</keyword>
<evidence type="ECO:0000313" key="2">
    <source>
        <dbReference type="EMBL" id="UOE32677.1"/>
    </source>
</evidence>
<dbReference type="Pfam" id="PF16804">
    <property type="entry name" value="DUF5071"/>
    <property type="match status" value="1"/>
</dbReference>